<evidence type="ECO:0000313" key="1">
    <source>
        <dbReference type="EMBL" id="QIZ73204.1"/>
    </source>
</evidence>
<keyword evidence="2" id="KW-1185">Reference proteome</keyword>
<dbReference type="InterPro" id="IPR025737">
    <property type="entry name" value="FApF"/>
</dbReference>
<dbReference type="EMBL" id="CP051167">
    <property type="protein sequence ID" value="QIZ73204.1"/>
    <property type="molecule type" value="Genomic_DNA"/>
</dbReference>
<proteinExistence type="predicted"/>
<dbReference type="KEGG" id="oxy:HCG48_23545"/>
<dbReference type="Pfam" id="PF13557">
    <property type="entry name" value="Phenol_MetA_deg"/>
    <property type="match status" value="1"/>
</dbReference>
<sequence>MKSMKSRLWPIAPSVLAILTGVIAGLGISKGAIAADHLNLEEGLPAEVEDAYPLGFGGFEFQGVFHYDRVEGEDIFTLDPRLEWGFARNWQAKLSVPVVLGSEENDIGDISAEVFYNFNTETLSTPAIALSASADFPTGSDSEGIDPTLKLLVTKSIGTGNNLDRLHLNLGWTYNSEQQDNERQNALSVALGYSRRLGSETILVSDIVFEQEKEEDAEIYLIELGVRHQLSPLNVLAIGAGVGLGEESPDLRITAGFQQSF</sequence>
<dbReference type="AlphaFoldDB" id="A0A6H1U2Y9"/>
<organism evidence="1 2">
    <name type="scientific">Oxynema aestuarii AP17</name>
    <dbReference type="NCBI Taxonomy" id="2064643"/>
    <lineage>
        <taxon>Bacteria</taxon>
        <taxon>Bacillati</taxon>
        <taxon>Cyanobacteriota</taxon>
        <taxon>Cyanophyceae</taxon>
        <taxon>Oscillatoriophycideae</taxon>
        <taxon>Oscillatoriales</taxon>
        <taxon>Oscillatoriaceae</taxon>
        <taxon>Oxynema</taxon>
        <taxon>Oxynema aestuarii</taxon>
    </lineage>
</organism>
<dbReference type="Proteomes" id="UP000500857">
    <property type="component" value="Chromosome"/>
</dbReference>
<evidence type="ECO:0000313" key="2">
    <source>
        <dbReference type="Proteomes" id="UP000500857"/>
    </source>
</evidence>
<gene>
    <name evidence="1" type="ORF">HCG48_23545</name>
</gene>
<accession>A0A6H1U2Y9</accession>
<evidence type="ECO:0008006" key="3">
    <source>
        <dbReference type="Google" id="ProtNLM"/>
    </source>
</evidence>
<protein>
    <recommendedName>
        <fullName evidence="3">Transporter</fullName>
    </recommendedName>
</protein>
<name>A0A6H1U2Y9_9CYAN</name>
<reference evidence="1 2" key="1">
    <citation type="submission" date="2020-04" db="EMBL/GenBank/DDBJ databases">
        <authorList>
            <person name="Basu S."/>
            <person name="Maruthanayagam V."/>
            <person name="Chakraborty S."/>
            <person name="Pramanik A."/>
            <person name="Mukherjee J."/>
            <person name="Brink B."/>
        </authorList>
    </citation>
    <scope>NUCLEOTIDE SEQUENCE [LARGE SCALE GENOMIC DNA]</scope>
    <source>
        <strain evidence="1 2">AP17</strain>
    </source>
</reference>